<dbReference type="EMBL" id="KL661925">
    <property type="protein sequence ID" value="KFA60098.1"/>
    <property type="molecule type" value="Genomic_DNA"/>
</dbReference>
<dbReference type="AlphaFoldDB" id="A0A084Q813"/>
<organism evidence="1 2">
    <name type="scientific">Stachybotrys chlorohalonatus (strain IBT 40285)</name>
    <dbReference type="NCBI Taxonomy" id="1283841"/>
    <lineage>
        <taxon>Eukaryota</taxon>
        <taxon>Fungi</taxon>
        <taxon>Dikarya</taxon>
        <taxon>Ascomycota</taxon>
        <taxon>Pezizomycotina</taxon>
        <taxon>Sordariomycetes</taxon>
        <taxon>Hypocreomycetidae</taxon>
        <taxon>Hypocreales</taxon>
        <taxon>Stachybotryaceae</taxon>
        <taxon>Stachybotrys</taxon>
    </lineage>
</organism>
<evidence type="ECO:0000313" key="1">
    <source>
        <dbReference type="EMBL" id="KFA60098.1"/>
    </source>
</evidence>
<proteinExistence type="predicted"/>
<evidence type="ECO:0000313" key="2">
    <source>
        <dbReference type="Proteomes" id="UP000028524"/>
    </source>
</evidence>
<protein>
    <submittedName>
        <fullName evidence="1">Uncharacterized protein</fullName>
    </submittedName>
</protein>
<dbReference type="HOGENOM" id="CLU_2039591_0_0_1"/>
<dbReference type="InParanoid" id="A0A084Q813"/>
<name>A0A084Q813_STAC4</name>
<reference evidence="1 2" key="1">
    <citation type="journal article" date="2014" name="BMC Genomics">
        <title>Comparative genome sequencing reveals chemotype-specific gene clusters in the toxigenic black mold Stachybotrys.</title>
        <authorList>
            <person name="Semeiks J."/>
            <person name="Borek D."/>
            <person name="Otwinowski Z."/>
            <person name="Grishin N.V."/>
        </authorList>
    </citation>
    <scope>NUCLEOTIDE SEQUENCE [LARGE SCALE GENOMIC DNA]</scope>
    <source>
        <strain evidence="1 2">IBT 40285</strain>
    </source>
</reference>
<keyword evidence="2" id="KW-1185">Reference proteome</keyword>
<sequence length="121" mass="13107">MAGDGATASLRSSYCQFELRGLGAQQGICYLTAVHPSGSLTRVTANEVLLRQLGPGGGLEYPFTVLQRGREIQNPLRPYHSTSKLPAKTENPPFPPWPDPLFVRAGLNWGLAAPGIWDMTT</sequence>
<gene>
    <name evidence="1" type="ORF">S40285_10780</name>
</gene>
<dbReference type="Proteomes" id="UP000028524">
    <property type="component" value="Unassembled WGS sequence"/>
</dbReference>
<accession>A0A084Q813</accession>